<dbReference type="CDD" id="cd08556">
    <property type="entry name" value="GDPD"/>
    <property type="match status" value="1"/>
</dbReference>
<dbReference type="PANTHER" id="PTHR46211">
    <property type="entry name" value="GLYCEROPHOSPHORYL DIESTER PHOSPHODIESTERASE"/>
    <property type="match status" value="1"/>
</dbReference>
<feature type="domain" description="GP-PDE" evidence="1">
    <location>
        <begin position="1"/>
        <end position="226"/>
    </location>
</feature>
<dbReference type="Proteomes" id="UP000273643">
    <property type="component" value="Unassembled WGS sequence"/>
</dbReference>
<dbReference type="AlphaFoldDB" id="A0A3N1P093"/>
<keyword evidence="3" id="KW-1185">Reference proteome</keyword>
<evidence type="ECO:0000313" key="3">
    <source>
        <dbReference type="Proteomes" id="UP000273643"/>
    </source>
</evidence>
<dbReference type="PROSITE" id="PS51704">
    <property type="entry name" value="GP_PDE"/>
    <property type="match status" value="1"/>
</dbReference>
<dbReference type="PANTHER" id="PTHR46211:SF1">
    <property type="entry name" value="GLYCEROPHOSPHODIESTER PHOSPHODIESTERASE, CYTOPLASMIC"/>
    <property type="match status" value="1"/>
</dbReference>
<dbReference type="GO" id="GO:0008081">
    <property type="term" value="F:phosphoric diester hydrolase activity"/>
    <property type="evidence" value="ECO:0007669"/>
    <property type="project" value="InterPro"/>
</dbReference>
<dbReference type="Pfam" id="PF03009">
    <property type="entry name" value="GDPD"/>
    <property type="match status" value="1"/>
</dbReference>
<comment type="caution">
    <text evidence="2">The sequence shown here is derived from an EMBL/GenBank/DDBJ whole genome shotgun (WGS) entry which is preliminary data.</text>
</comment>
<dbReference type="PROSITE" id="PS50007">
    <property type="entry name" value="PIPLC_X_DOMAIN"/>
    <property type="match status" value="1"/>
</dbReference>
<sequence>MLCIAHRGGPGPENSLEAIRRSLAMGAPAIEIDVWQLHDELWVTHDRRLGREIAGYQVLSDLSRDHLEALRLSNGEHLPRLSQVLELVGERALLNIELKGPDCVDALVRILTAHRQSSGQSPKSWIVSSFDHCQLAQLQQRLPEVRRGLLLYGVPLDLAQSADRIDAYSVHLSQDFMPEVLIEDIRQRGRKVWIYTANHPKDWRRLMDAGVDGIFTDHPDGLMRYLAEN</sequence>
<dbReference type="EMBL" id="RJUK01000001">
    <property type="protein sequence ID" value="ROQ21001.1"/>
    <property type="molecule type" value="Genomic_DNA"/>
</dbReference>
<dbReference type="RefSeq" id="WP_246004363.1">
    <property type="nucleotide sequence ID" value="NZ_RJUK01000001.1"/>
</dbReference>
<evidence type="ECO:0000313" key="2">
    <source>
        <dbReference type="EMBL" id="ROQ21001.1"/>
    </source>
</evidence>
<reference evidence="2 3" key="1">
    <citation type="submission" date="2018-11" db="EMBL/GenBank/DDBJ databases">
        <title>Genomic Encyclopedia of Type Strains, Phase IV (KMG-IV): sequencing the most valuable type-strain genomes for metagenomic binning, comparative biology and taxonomic classification.</title>
        <authorList>
            <person name="Goeker M."/>
        </authorList>
    </citation>
    <scope>NUCLEOTIDE SEQUENCE [LARGE SCALE GENOMIC DNA]</scope>
    <source>
        <strain evidence="2 3">DSM 16974</strain>
    </source>
</reference>
<evidence type="ECO:0000259" key="1">
    <source>
        <dbReference type="PROSITE" id="PS51704"/>
    </source>
</evidence>
<dbReference type="GO" id="GO:0006629">
    <property type="term" value="P:lipid metabolic process"/>
    <property type="evidence" value="ECO:0007669"/>
    <property type="project" value="InterPro"/>
</dbReference>
<protein>
    <submittedName>
        <fullName evidence="2">Glycerophosphoryl diester phosphodiesterase</fullName>
    </submittedName>
</protein>
<dbReference type="Gene3D" id="3.20.20.190">
    <property type="entry name" value="Phosphatidylinositol (PI) phosphodiesterase"/>
    <property type="match status" value="1"/>
</dbReference>
<gene>
    <name evidence="2" type="ORF">EDC38_1622</name>
</gene>
<name>A0A3N1P093_9GAMM</name>
<dbReference type="InterPro" id="IPR017946">
    <property type="entry name" value="PLC-like_Pdiesterase_TIM-brl"/>
</dbReference>
<proteinExistence type="predicted"/>
<organism evidence="2 3">
    <name type="scientific">Marinimicrobium koreense</name>
    <dbReference type="NCBI Taxonomy" id="306545"/>
    <lineage>
        <taxon>Bacteria</taxon>
        <taxon>Pseudomonadati</taxon>
        <taxon>Pseudomonadota</taxon>
        <taxon>Gammaproteobacteria</taxon>
        <taxon>Cellvibrionales</taxon>
        <taxon>Cellvibrionaceae</taxon>
        <taxon>Marinimicrobium</taxon>
    </lineage>
</organism>
<accession>A0A3N1P093</accession>
<dbReference type="SUPFAM" id="SSF51695">
    <property type="entry name" value="PLC-like phosphodiesterases"/>
    <property type="match status" value="1"/>
</dbReference>
<dbReference type="InterPro" id="IPR030395">
    <property type="entry name" value="GP_PDE_dom"/>
</dbReference>